<dbReference type="InterPro" id="IPR018060">
    <property type="entry name" value="HTH_AraC"/>
</dbReference>
<dbReference type="InterPro" id="IPR009057">
    <property type="entry name" value="Homeodomain-like_sf"/>
</dbReference>
<dbReference type="PANTHER" id="PTHR43280:SF32">
    <property type="entry name" value="TRANSCRIPTIONAL REGULATORY PROTEIN"/>
    <property type="match status" value="1"/>
</dbReference>
<evidence type="ECO:0000256" key="1">
    <source>
        <dbReference type="ARBA" id="ARBA00023015"/>
    </source>
</evidence>
<evidence type="ECO:0000259" key="4">
    <source>
        <dbReference type="PROSITE" id="PS01124"/>
    </source>
</evidence>
<proteinExistence type="predicted"/>
<dbReference type="PROSITE" id="PS01124">
    <property type="entry name" value="HTH_ARAC_FAMILY_2"/>
    <property type="match status" value="1"/>
</dbReference>
<reference evidence="5" key="1">
    <citation type="submission" date="2020-10" db="EMBL/GenBank/DDBJ databases">
        <authorList>
            <person name="Gilroy R."/>
        </authorList>
    </citation>
    <scope>NUCLEOTIDE SEQUENCE</scope>
    <source>
        <strain evidence="5">CHK158-818</strain>
    </source>
</reference>
<dbReference type="Gene3D" id="1.10.10.60">
    <property type="entry name" value="Homeodomain-like"/>
    <property type="match status" value="1"/>
</dbReference>
<dbReference type="AlphaFoldDB" id="A0A9D1M890"/>
<keyword evidence="1" id="KW-0805">Transcription regulation</keyword>
<dbReference type="SMART" id="SM00342">
    <property type="entry name" value="HTH_ARAC"/>
    <property type="match status" value="1"/>
</dbReference>
<evidence type="ECO:0000313" key="6">
    <source>
        <dbReference type="Proteomes" id="UP000824112"/>
    </source>
</evidence>
<dbReference type="Pfam" id="PF12833">
    <property type="entry name" value="HTH_18"/>
    <property type="match status" value="1"/>
</dbReference>
<keyword evidence="3" id="KW-0804">Transcription</keyword>
<evidence type="ECO:0000256" key="2">
    <source>
        <dbReference type="ARBA" id="ARBA00023125"/>
    </source>
</evidence>
<protein>
    <submittedName>
        <fullName evidence="5">AraC family transcriptional regulator</fullName>
    </submittedName>
</protein>
<evidence type="ECO:0000256" key="3">
    <source>
        <dbReference type="ARBA" id="ARBA00023163"/>
    </source>
</evidence>
<comment type="caution">
    <text evidence="5">The sequence shown here is derived from an EMBL/GenBank/DDBJ whole genome shotgun (WGS) entry which is preliminary data.</text>
</comment>
<gene>
    <name evidence="5" type="ORF">IAB03_06505</name>
</gene>
<sequence>MKQAYWDLDLIRLSAENTVVHLNKEFILIDNLDFSETNDHTDYIFTNHPVKVSFVSVILCLAGQIRFRYNLQEIEICVNDVFVVQKGTIGEFLGMSKDARIVVMAFDPEYFRTVSQIEAVMTTQRRLHHSPCFHLTDERMEETLTIYRLMKAKILEKDNPFRKGALLGYAQALAYNGYYQQYASLSSENEKSREKTSRKQELYDQFIKEVQRNYTKERNISFYANELCVTSKYLSQVVHQVSGRFASEWISEFVILEAKALLKSRKYTVQQIADMLHFANQSFFGVYFKRYTGYSPTAYKEM</sequence>
<accession>A0A9D1M890</accession>
<feature type="domain" description="HTH araC/xylS-type" evidence="4">
    <location>
        <begin position="204"/>
        <end position="302"/>
    </location>
</feature>
<name>A0A9D1M890_9BACT</name>
<dbReference type="GO" id="GO:0043565">
    <property type="term" value="F:sequence-specific DNA binding"/>
    <property type="evidence" value="ECO:0007669"/>
    <property type="project" value="InterPro"/>
</dbReference>
<dbReference type="Proteomes" id="UP000824112">
    <property type="component" value="Unassembled WGS sequence"/>
</dbReference>
<reference evidence="5" key="2">
    <citation type="journal article" date="2021" name="PeerJ">
        <title>Extensive microbial diversity within the chicken gut microbiome revealed by metagenomics and culture.</title>
        <authorList>
            <person name="Gilroy R."/>
            <person name="Ravi A."/>
            <person name="Getino M."/>
            <person name="Pursley I."/>
            <person name="Horton D.L."/>
            <person name="Alikhan N.F."/>
            <person name="Baker D."/>
            <person name="Gharbi K."/>
            <person name="Hall N."/>
            <person name="Watson M."/>
            <person name="Adriaenssens E.M."/>
            <person name="Foster-Nyarko E."/>
            <person name="Jarju S."/>
            <person name="Secka A."/>
            <person name="Antonio M."/>
            <person name="Oren A."/>
            <person name="Chaudhuri R.R."/>
            <person name="La Ragione R."/>
            <person name="Hildebrand F."/>
            <person name="Pallen M.J."/>
        </authorList>
    </citation>
    <scope>NUCLEOTIDE SEQUENCE</scope>
    <source>
        <strain evidence="5">CHK158-818</strain>
    </source>
</reference>
<keyword evidence="2" id="KW-0238">DNA-binding</keyword>
<dbReference type="SUPFAM" id="SSF46689">
    <property type="entry name" value="Homeodomain-like"/>
    <property type="match status" value="1"/>
</dbReference>
<dbReference type="EMBL" id="DVNA01000145">
    <property type="protein sequence ID" value="HIU55439.1"/>
    <property type="molecule type" value="Genomic_DNA"/>
</dbReference>
<evidence type="ECO:0000313" key="5">
    <source>
        <dbReference type="EMBL" id="HIU55439.1"/>
    </source>
</evidence>
<dbReference type="PANTHER" id="PTHR43280">
    <property type="entry name" value="ARAC-FAMILY TRANSCRIPTIONAL REGULATOR"/>
    <property type="match status" value="1"/>
</dbReference>
<dbReference type="GO" id="GO:0003700">
    <property type="term" value="F:DNA-binding transcription factor activity"/>
    <property type="evidence" value="ECO:0007669"/>
    <property type="project" value="InterPro"/>
</dbReference>
<organism evidence="5 6">
    <name type="scientific">Candidatus Gallibacteroides avistercoris</name>
    <dbReference type="NCBI Taxonomy" id="2840833"/>
    <lineage>
        <taxon>Bacteria</taxon>
        <taxon>Pseudomonadati</taxon>
        <taxon>Bacteroidota</taxon>
        <taxon>Bacteroidia</taxon>
        <taxon>Bacteroidales</taxon>
        <taxon>Bacteroidaceae</taxon>
        <taxon>Bacteroidaceae incertae sedis</taxon>
        <taxon>Candidatus Gallibacteroides</taxon>
    </lineage>
</organism>